<dbReference type="RefSeq" id="WP_336405520.1">
    <property type="nucleotide sequence ID" value="NZ_JBAPLU010000020.1"/>
</dbReference>
<organism evidence="1 2">
    <name type="scientific">Klenkia sesuvii</name>
    <dbReference type="NCBI Taxonomy" id="3103137"/>
    <lineage>
        <taxon>Bacteria</taxon>
        <taxon>Bacillati</taxon>
        <taxon>Actinomycetota</taxon>
        <taxon>Actinomycetes</taxon>
        <taxon>Geodermatophilales</taxon>
        <taxon>Geodermatophilaceae</taxon>
        <taxon>Klenkia</taxon>
    </lineage>
</organism>
<dbReference type="EMBL" id="JBAPLU010000020">
    <property type="protein sequence ID" value="MEI4273400.1"/>
    <property type="molecule type" value="Genomic_DNA"/>
</dbReference>
<protein>
    <recommendedName>
        <fullName evidence="3">Serine protease inhibitor</fullName>
    </recommendedName>
</protein>
<sequence length="418" mass="43681">MTPKLPARRSPDELGLSTPVDQQLPSLVRRYAERFHRAVEGEHWVASPLGAWLLVALAAPAAEPGSPVADRLTDALGVPVDDAVRLVAELLGSPHAAVHAEAAAWADLDVTTAAIVEWAGALPAGTTFDTRIPTQAEADEWARRATDGQVDTFPVDVEGALLLLANALALDVSWSTPLDVVPARLLGAGAPLADGVRRVLSAARDSERSVVRTSTAGDVALVVHRAATDLLVATVAADPGVAPADVLAMAHELATRAASRHPVAVVDPFDLPLGDGPVIAVTEREVPLPQDRMAQVHAYLPAWEADSTHDLVRQPGIADGAAALLALLPPGSPLEAEVKQVATAEFSRTGFRAAAVSVLALRASGPPPMRPGLLREVTLRFGHPHAVVAVALDHEGGPWHGVPVFSAWVCEATEVPED</sequence>
<evidence type="ECO:0008006" key="3">
    <source>
        <dbReference type="Google" id="ProtNLM"/>
    </source>
</evidence>
<gene>
    <name evidence="1" type="ORF">TEK04_16895</name>
</gene>
<name>A0ABU8DX27_9ACTN</name>
<evidence type="ECO:0000313" key="1">
    <source>
        <dbReference type="EMBL" id="MEI4273400.1"/>
    </source>
</evidence>
<keyword evidence="2" id="KW-1185">Reference proteome</keyword>
<accession>A0ABU8DX27</accession>
<comment type="caution">
    <text evidence="1">The sequence shown here is derived from an EMBL/GenBank/DDBJ whole genome shotgun (WGS) entry which is preliminary data.</text>
</comment>
<dbReference type="Proteomes" id="UP001361570">
    <property type="component" value="Unassembled WGS sequence"/>
</dbReference>
<evidence type="ECO:0000313" key="2">
    <source>
        <dbReference type="Proteomes" id="UP001361570"/>
    </source>
</evidence>
<proteinExistence type="predicted"/>
<reference evidence="1 2" key="1">
    <citation type="submission" date="2024-03" db="EMBL/GenBank/DDBJ databases">
        <title>Draft genome sequence of Klenkia sp. LSe6-5.</title>
        <authorList>
            <person name="Duangmal K."/>
            <person name="Chantavorakit T."/>
        </authorList>
    </citation>
    <scope>NUCLEOTIDE SEQUENCE [LARGE SCALE GENOMIC DNA]</scope>
    <source>
        <strain evidence="1 2">LSe6-5</strain>
    </source>
</reference>